<dbReference type="PANTHER" id="PTHR12469:SF2">
    <property type="entry name" value="SUCCINATE DEHYDROGENASE ASSEMBLY FACTOR 2, MITOCHONDRIAL"/>
    <property type="match status" value="1"/>
</dbReference>
<dbReference type="PANTHER" id="PTHR12469">
    <property type="entry name" value="PROTEIN EMI5 HOMOLOG, MITOCHONDRIAL"/>
    <property type="match status" value="1"/>
</dbReference>
<evidence type="ECO:0000313" key="6">
    <source>
        <dbReference type="Proteomes" id="UP001306508"/>
    </source>
</evidence>
<dbReference type="SUPFAM" id="SSF109910">
    <property type="entry name" value="YgfY-like"/>
    <property type="match status" value="1"/>
</dbReference>
<evidence type="ECO:0000313" key="5">
    <source>
        <dbReference type="EMBL" id="KAK5779393.1"/>
    </source>
</evidence>
<dbReference type="GO" id="GO:0034553">
    <property type="term" value="P:mitochondrial respiratory chain complex II assembly"/>
    <property type="evidence" value="ECO:0007669"/>
    <property type="project" value="TreeGrafter"/>
</dbReference>
<comment type="caution">
    <text evidence="5">The sequence shown here is derived from an EMBL/GenBank/DDBJ whole genome shotgun (WGS) entry which is preliminary data.</text>
</comment>
<dbReference type="Gene3D" id="1.10.150.250">
    <property type="entry name" value="Flavinator of succinate dehydrogenase"/>
    <property type="match status" value="1"/>
</dbReference>
<dbReference type="EMBL" id="JAWIZZ010000047">
    <property type="protein sequence ID" value="KAK5779393.1"/>
    <property type="molecule type" value="Genomic_DNA"/>
</dbReference>
<keyword evidence="3 4" id="KW-0143">Chaperone</keyword>
<dbReference type="InterPro" id="IPR028882">
    <property type="entry name" value="SDHAF2"/>
</dbReference>
<dbReference type="InterPro" id="IPR036714">
    <property type="entry name" value="SDH_sf"/>
</dbReference>
<dbReference type="GO" id="GO:0006121">
    <property type="term" value="P:mitochondrial electron transport, succinate to ubiquinone"/>
    <property type="evidence" value="ECO:0007669"/>
    <property type="project" value="UniProtKB-UniRule"/>
</dbReference>
<dbReference type="InterPro" id="IPR005631">
    <property type="entry name" value="SDH"/>
</dbReference>
<comment type="subunit">
    <text evidence="4">Interacts with the flavoprotein subunit within the SDH catalytic dimer.</text>
</comment>
<dbReference type="Proteomes" id="UP001306508">
    <property type="component" value="Unassembled WGS sequence"/>
</dbReference>
<dbReference type="FunFam" id="1.10.150.250:FF:000002">
    <property type="entry name" value="Succinate dehydrogenase assembly factor 2, mitochondrial"/>
    <property type="match status" value="1"/>
</dbReference>
<gene>
    <name evidence="5" type="ORF">RI543_003284</name>
</gene>
<dbReference type="GO" id="GO:0006099">
    <property type="term" value="P:tricarboxylic acid cycle"/>
    <property type="evidence" value="ECO:0007669"/>
    <property type="project" value="TreeGrafter"/>
</dbReference>
<evidence type="ECO:0000256" key="3">
    <source>
        <dbReference type="ARBA" id="ARBA00023186"/>
    </source>
</evidence>
<keyword evidence="6" id="KW-1185">Reference proteome</keyword>
<accession>A0AAN7WGE2</accession>
<comment type="similarity">
    <text evidence="4">Belongs to the SDHAF2 family.</text>
</comment>
<dbReference type="AlphaFoldDB" id="A0AAN7WGE2"/>
<dbReference type="GO" id="GO:0005759">
    <property type="term" value="C:mitochondrial matrix"/>
    <property type="evidence" value="ECO:0007669"/>
    <property type="project" value="UniProtKB-SubCell"/>
</dbReference>
<sequence length="175" mass="21030">MMLLRVRNRLILNSLGNQPKRILINMYQFNRLSTKNRNNGHDDTNKTLSPEYDEITHSKLIERIKIPPIKRTDESIDKMRSRLIYQSRKRGILETDLLLSSFASKYLKAMNLDELKEYDELLNELDWDIYYWATKNYKTSKIPDRWVNSKILQKLQDFAENRNKEILKMPDLDTY</sequence>
<keyword evidence="2 4" id="KW-0496">Mitochondrion</keyword>
<protein>
    <recommendedName>
        <fullName evidence="4">Succinate dehydrogenase assembly factor 2, mitochondrial</fullName>
        <shortName evidence="4">SDH assembly factor 2</shortName>
        <shortName evidence="4">SDHAF2</shortName>
    </recommendedName>
</protein>
<proteinExistence type="inferred from homology"/>
<organism evidence="5 6">
    <name type="scientific">Arxiozyma heterogenica</name>
    <dbReference type="NCBI Taxonomy" id="278026"/>
    <lineage>
        <taxon>Eukaryota</taxon>
        <taxon>Fungi</taxon>
        <taxon>Dikarya</taxon>
        <taxon>Ascomycota</taxon>
        <taxon>Saccharomycotina</taxon>
        <taxon>Saccharomycetes</taxon>
        <taxon>Saccharomycetales</taxon>
        <taxon>Saccharomycetaceae</taxon>
        <taxon>Arxiozyma</taxon>
    </lineage>
</organism>
<name>A0AAN7WGE2_9SACH</name>
<evidence type="ECO:0000256" key="1">
    <source>
        <dbReference type="ARBA" id="ARBA00004305"/>
    </source>
</evidence>
<evidence type="ECO:0000256" key="4">
    <source>
        <dbReference type="HAMAP-Rule" id="MF_03057"/>
    </source>
</evidence>
<comment type="subcellular location">
    <subcellularLocation>
        <location evidence="1 4">Mitochondrion matrix</location>
    </subcellularLocation>
</comment>
<reference evidence="6" key="1">
    <citation type="submission" date="2023-07" db="EMBL/GenBank/DDBJ databases">
        <title>A draft genome of Kazachstania heterogenica Y-27499.</title>
        <authorList>
            <person name="Donic C."/>
            <person name="Kralova J.S."/>
            <person name="Fidel L."/>
            <person name="Ben-Dor S."/>
            <person name="Jung S."/>
        </authorList>
    </citation>
    <scope>NUCLEOTIDE SEQUENCE [LARGE SCALE GENOMIC DNA]</scope>
    <source>
        <strain evidence="6">Y27499</strain>
    </source>
</reference>
<evidence type="ECO:0000256" key="2">
    <source>
        <dbReference type="ARBA" id="ARBA00023128"/>
    </source>
</evidence>
<dbReference type="HAMAP" id="MF_03057">
    <property type="entry name" value="SDHAF2"/>
    <property type="match status" value="1"/>
</dbReference>
<dbReference type="Pfam" id="PF03937">
    <property type="entry name" value="Sdh5"/>
    <property type="match status" value="1"/>
</dbReference>
<comment type="function">
    <text evidence="4">Plays an essential role in the assembly of succinate dehydrogenase (SDH), an enzyme complex (also referred to as respiratory complex II) that is a component of both the tricarboxylic acid (TCA) cycle and the mitochondrial electron transport chain, and which couples the oxidation of succinate to fumarate with the reduction of ubiquinone (coenzyme Q) to ubiquinol. Required for flavinylation (covalent attachment of FAD) of the flavoprotein subunit of the SDH catalytic dimer.</text>
</comment>